<gene>
    <name evidence="3" type="ORF">FIJ20_24180</name>
</gene>
<dbReference type="InterPro" id="IPR013762">
    <property type="entry name" value="Integrase-like_cat_sf"/>
</dbReference>
<dbReference type="GO" id="GO:0003677">
    <property type="term" value="F:DNA binding"/>
    <property type="evidence" value="ECO:0007669"/>
    <property type="project" value="InterPro"/>
</dbReference>
<evidence type="ECO:0000313" key="3">
    <source>
        <dbReference type="EMBL" id="EFB2195226.1"/>
    </source>
</evidence>
<dbReference type="GO" id="GO:0015074">
    <property type="term" value="P:DNA integration"/>
    <property type="evidence" value="ECO:0007669"/>
    <property type="project" value="InterPro"/>
</dbReference>
<dbReference type="SUPFAM" id="SSF56349">
    <property type="entry name" value="DNA breaking-rejoining enzymes"/>
    <property type="match status" value="1"/>
</dbReference>
<comment type="caution">
    <text evidence="3">The sequence shown here is derived from an EMBL/GenBank/DDBJ whole genome shotgun (WGS) entry which is preliminary data.</text>
</comment>
<dbReference type="RefSeq" id="WP_097415664.1">
    <property type="nucleotide sequence ID" value="NZ_JAQMWN010000173.1"/>
</dbReference>
<dbReference type="EMBL" id="AASDFP010000093">
    <property type="protein sequence ID" value="EFB2195226.1"/>
    <property type="molecule type" value="Genomic_DNA"/>
</dbReference>
<dbReference type="Proteomes" id="UP000519859">
    <property type="component" value="Unassembled WGS sequence"/>
</dbReference>
<protein>
    <submittedName>
        <fullName evidence="3">Phage integrase family protein</fullName>
    </submittedName>
</protein>
<name>A0A8S7CWK3_ECOLX</name>
<feature type="domain" description="Tyr recombinase" evidence="2">
    <location>
        <begin position="219"/>
        <end position="498"/>
    </location>
</feature>
<accession>A0A8S7CWK3</accession>
<dbReference type="Gene3D" id="1.10.443.10">
    <property type="entry name" value="Intergrase catalytic core"/>
    <property type="match status" value="1"/>
</dbReference>
<dbReference type="InterPro" id="IPR002104">
    <property type="entry name" value="Integrase_catalytic"/>
</dbReference>
<proteinExistence type="predicted"/>
<reference evidence="3 4" key="1">
    <citation type="submission" date="2019-06" db="EMBL/GenBank/DDBJ databases">
        <authorList>
            <consortium name="NARMS: The National Antimicrobial Resistance Monitoring System"/>
        </authorList>
    </citation>
    <scope>NUCLEOTIDE SEQUENCE [LARGE SCALE GENOMIC DNA]</scope>
    <source>
        <strain evidence="3 4">FSIS11921886</strain>
    </source>
</reference>
<dbReference type="GO" id="GO:0006310">
    <property type="term" value="P:DNA recombination"/>
    <property type="evidence" value="ECO:0007669"/>
    <property type="project" value="UniProtKB-KW"/>
</dbReference>
<evidence type="ECO:0000256" key="1">
    <source>
        <dbReference type="ARBA" id="ARBA00023172"/>
    </source>
</evidence>
<evidence type="ECO:0000313" key="4">
    <source>
        <dbReference type="Proteomes" id="UP000519859"/>
    </source>
</evidence>
<keyword evidence="1" id="KW-0233">DNA recombination</keyword>
<dbReference type="Pfam" id="PF00589">
    <property type="entry name" value="Phage_integrase"/>
    <property type="match status" value="1"/>
</dbReference>
<dbReference type="PROSITE" id="PS51898">
    <property type="entry name" value="TYR_RECOMBINASE"/>
    <property type="match status" value="1"/>
</dbReference>
<evidence type="ECO:0000259" key="2">
    <source>
        <dbReference type="PROSITE" id="PS51898"/>
    </source>
</evidence>
<dbReference type="AlphaFoldDB" id="A0A8S7CWK3"/>
<dbReference type="InterPro" id="IPR011010">
    <property type="entry name" value="DNA_brk_join_enz"/>
</dbReference>
<organism evidence="3 4">
    <name type="scientific">Escherichia coli</name>
    <dbReference type="NCBI Taxonomy" id="562"/>
    <lineage>
        <taxon>Bacteria</taxon>
        <taxon>Pseudomonadati</taxon>
        <taxon>Pseudomonadota</taxon>
        <taxon>Gammaproteobacteria</taxon>
        <taxon>Enterobacterales</taxon>
        <taxon>Enterobacteriaceae</taxon>
        <taxon>Escherichia</taxon>
    </lineage>
</organism>
<sequence>MKMQRLFKGNPWYEVVWLYDREFEGRQFPLVYLANGQPGYVITQYIYDLMVRNFSFSMLELHVRSLCHLYAFTCARYGFRFLTETESANLVANFLDAKMYGTDEHCTRRATDYTWMHDLGLHWKPLIFSQRAKGSTIRDYVDAITEFDKWQSVHHEVTQLNPKEKYFMNAWERFRDFKRRSQWDMNLHLHKSRSHSFEKYQDHIREKLDKFEDGRKNINSPKKFPPNRIVELVDSAATNVRDKLLLLIMLGGSLRRSEPLHLFRSDVEGMDIMGQAKIRLADPETGMVEWLDENGIKQSGTRVKYFKDYWEKVNDDIPLTHPLRHLAPRTKLDRRNQGLHSGFKSMTLSAGEQGYIAGGVDTRDYDVHYLWWCDPRIGAYWYELFKQYENNYLLKNPFTGETVKLRHPWLFIIIEPGDNYGMPLSITAVKALWRRLKKRLGITYRLGWHSLRHYFGYYCSSVLKLPIEQVQILMHHGFSTSTEIYYHLNQANVRQAITTAYLQSTDCNNFTPELISEKSSIPKFPVHWTNDQYKLWIIHLNQLKSSVEILPTALQKSLKEEGNE</sequence>